<evidence type="ECO:0008006" key="3">
    <source>
        <dbReference type="Google" id="ProtNLM"/>
    </source>
</evidence>
<reference evidence="1 2" key="1">
    <citation type="submission" date="2021-03" db="EMBL/GenBank/DDBJ databases">
        <title>Genomic Encyclopedia of Type Strains, Phase IV (KMG-IV): sequencing the most valuable type-strain genomes for metagenomic binning, comparative biology and taxonomic classification.</title>
        <authorList>
            <person name="Goeker M."/>
        </authorList>
    </citation>
    <scope>NUCLEOTIDE SEQUENCE [LARGE SCALE GENOMIC DNA]</scope>
    <source>
        <strain evidence="1 2">DSM 26806</strain>
    </source>
</reference>
<protein>
    <recommendedName>
        <fullName evidence="3">YheC/YheD family protein</fullName>
    </recommendedName>
</protein>
<dbReference type="SUPFAM" id="SSF56059">
    <property type="entry name" value="Glutathione synthetase ATP-binding domain-like"/>
    <property type="match status" value="1"/>
</dbReference>
<keyword evidence="2" id="KW-1185">Reference proteome</keyword>
<gene>
    <name evidence="1" type="ORF">J2Z69_003637</name>
</gene>
<evidence type="ECO:0000313" key="2">
    <source>
        <dbReference type="Proteomes" id="UP001519288"/>
    </source>
</evidence>
<organism evidence="1 2">
    <name type="scientific">Paenibacillus shirakamiensis</name>
    <dbReference type="NCBI Taxonomy" id="1265935"/>
    <lineage>
        <taxon>Bacteria</taxon>
        <taxon>Bacillati</taxon>
        <taxon>Bacillota</taxon>
        <taxon>Bacilli</taxon>
        <taxon>Bacillales</taxon>
        <taxon>Paenibacillaceae</taxon>
        <taxon>Paenibacillus</taxon>
    </lineage>
</organism>
<dbReference type="InterPro" id="IPR026838">
    <property type="entry name" value="YheC/D"/>
</dbReference>
<dbReference type="Proteomes" id="UP001519288">
    <property type="component" value="Unassembled WGS sequence"/>
</dbReference>
<sequence>MSGWTPEEHKPVIAILTTHDKLKSFKGNRRNFRDIVKTGREMDIPVYILTARDLNLNSNRVLGYTFVPEKKLWQEQWFPLPDVIYNRIPLRQHEEKSAVQQKIKACLKHPKIHLYNPYFFNKWELFAWLKKSRSTKSFVPATRKLTGFSALRTMIQSYTSLYLKPESGKAGKGIMKLKYVQDQRNPFQLTIQSPTKITVIKAPNLSILWKRIKVEMKDTLYIVQEGIELVAHEGRPFDLRALVQKTGKGQWVVTGIGARLAGPRRITTHVPQGGSVEDPEKLLAPVFGAEETPSLMTRVKSGALLLAKQIESASGHDLGEMSMDLGVDLEGKIWFFEANAKPMKFDEPHIRRKSLERIFQYSQYLVKQPK</sequence>
<dbReference type="EMBL" id="JAGGLD010000009">
    <property type="protein sequence ID" value="MBP2002551.1"/>
    <property type="molecule type" value="Genomic_DNA"/>
</dbReference>
<evidence type="ECO:0000313" key="1">
    <source>
        <dbReference type="EMBL" id="MBP2002551.1"/>
    </source>
</evidence>
<comment type="caution">
    <text evidence="1">The sequence shown here is derived from an EMBL/GenBank/DDBJ whole genome shotgun (WGS) entry which is preliminary data.</text>
</comment>
<dbReference type="RefSeq" id="WP_209865805.1">
    <property type="nucleotide sequence ID" value="NZ_JAGGLD010000009.1"/>
</dbReference>
<dbReference type="Pfam" id="PF14398">
    <property type="entry name" value="ATPgrasp_YheCD"/>
    <property type="match status" value="1"/>
</dbReference>
<proteinExistence type="predicted"/>
<name>A0ABS4JLG9_9BACL</name>
<accession>A0ABS4JLG9</accession>